<organism evidence="1 2">
    <name type="scientific">Aureobasidium melanogenum</name>
    <name type="common">Aureobasidium pullulans var. melanogenum</name>
    <dbReference type="NCBI Taxonomy" id="46634"/>
    <lineage>
        <taxon>Eukaryota</taxon>
        <taxon>Fungi</taxon>
        <taxon>Dikarya</taxon>
        <taxon>Ascomycota</taxon>
        <taxon>Pezizomycotina</taxon>
        <taxon>Dothideomycetes</taxon>
        <taxon>Dothideomycetidae</taxon>
        <taxon>Dothideales</taxon>
        <taxon>Saccotheciaceae</taxon>
        <taxon>Aureobasidium</taxon>
    </lineage>
</organism>
<dbReference type="EMBL" id="JAHFXF010000085">
    <property type="protein sequence ID" value="KAG9697103.1"/>
    <property type="molecule type" value="Genomic_DNA"/>
</dbReference>
<reference evidence="1" key="2">
    <citation type="submission" date="2021-08" db="EMBL/GenBank/DDBJ databases">
        <authorList>
            <person name="Gostincar C."/>
            <person name="Sun X."/>
            <person name="Song Z."/>
            <person name="Gunde-Cimerman N."/>
        </authorList>
    </citation>
    <scope>NUCLEOTIDE SEQUENCE</scope>
    <source>
        <strain evidence="1">EXF-9911</strain>
    </source>
</reference>
<sequence length="120" mass="13848">MSIELRIECPGPDTYIQAEVEFVQPLPYRDPPGPIIIRWMTPSNYPGGSVWMMQIFAFGPDVRIFDRITYDDNMVYWSQDTRTRLTRDATCASTGLHSNFRIFVSACRPSNPLNETARRI</sequence>
<protein>
    <submittedName>
        <fullName evidence="1">Uncharacterized protein</fullName>
    </submittedName>
</protein>
<accession>A0A9P8ESZ8</accession>
<evidence type="ECO:0000313" key="2">
    <source>
        <dbReference type="Proteomes" id="UP000779574"/>
    </source>
</evidence>
<comment type="caution">
    <text evidence="1">The sequence shown here is derived from an EMBL/GenBank/DDBJ whole genome shotgun (WGS) entry which is preliminary data.</text>
</comment>
<dbReference type="AlphaFoldDB" id="A0A9P8ESZ8"/>
<gene>
    <name evidence="1" type="ORF">KCU76_g3253</name>
</gene>
<reference evidence="1" key="1">
    <citation type="journal article" date="2021" name="J Fungi (Basel)">
        <title>Virulence traits and population genomics of the black yeast Aureobasidium melanogenum.</title>
        <authorList>
            <person name="Cernosa A."/>
            <person name="Sun X."/>
            <person name="Gostincar C."/>
            <person name="Fang C."/>
            <person name="Gunde-Cimerman N."/>
            <person name="Song Z."/>
        </authorList>
    </citation>
    <scope>NUCLEOTIDE SEQUENCE</scope>
    <source>
        <strain evidence="1">EXF-9911</strain>
    </source>
</reference>
<feature type="non-terminal residue" evidence="1">
    <location>
        <position position="1"/>
    </location>
</feature>
<dbReference type="OrthoDB" id="3813680at2759"/>
<name>A0A9P8ESZ8_AURME</name>
<dbReference type="Proteomes" id="UP000779574">
    <property type="component" value="Unassembled WGS sequence"/>
</dbReference>
<evidence type="ECO:0000313" key="1">
    <source>
        <dbReference type="EMBL" id="KAG9697103.1"/>
    </source>
</evidence>
<proteinExistence type="predicted"/>